<proteinExistence type="predicted"/>
<comment type="caution">
    <text evidence="1">The sequence shown here is derived from an EMBL/GenBank/DDBJ whole genome shotgun (WGS) entry which is preliminary data.</text>
</comment>
<dbReference type="EMBL" id="PKHU01000010">
    <property type="protein sequence ID" value="PKZ28660.1"/>
    <property type="molecule type" value="Genomic_DNA"/>
</dbReference>
<accession>A0A2I1N8F8</accession>
<name>A0A2I1N8F8_9BACT</name>
<gene>
    <name evidence="1" type="ORF">CYJ41_07960</name>
</gene>
<reference evidence="1 2" key="1">
    <citation type="submission" date="2017-12" db="EMBL/GenBank/DDBJ databases">
        <title>Phylogenetic diversity of female urinary microbiome.</title>
        <authorList>
            <person name="Thomas-White K."/>
            <person name="Wolfe A.J."/>
        </authorList>
    </citation>
    <scope>NUCLEOTIDE SEQUENCE [LARGE SCALE GENOMIC DNA]</scope>
    <source>
        <strain evidence="1 2">UMB0112</strain>
    </source>
</reference>
<evidence type="ECO:0000313" key="1">
    <source>
        <dbReference type="EMBL" id="PKZ28660.1"/>
    </source>
</evidence>
<sequence length="113" mass="12722">MIESDVIDKSGNFIAGADKWGTLSVTVFFVIIFLLLIAGLCYFMKFLLGEIKRSVDENTKATRDNATLNKEIAKGISESNQNTSKNKEVVNKISIKQDEIHEDVKEILRLTKK</sequence>
<dbReference type="RefSeq" id="WP_016647283.1">
    <property type="nucleotide sequence ID" value="NZ_JAPXGQ010000022.1"/>
</dbReference>
<protein>
    <submittedName>
        <fullName evidence="1">Uncharacterized protein</fullName>
    </submittedName>
</protein>
<dbReference type="Proteomes" id="UP000234639">
    <property type="component" value="Unassembled WGS sequence"/>
</dbReference>
<evidence type="ECO:0000313" key="2">
    <source>
        <dbReference type="Proteomes" id="UP000234639"/>
    </source>
</evidence>
<organism evidence="1 2">
    <name type="scientific">Campylobacter ureolyticus</name>
    <dbReference type="NCBI Taxonomy" id="827"/>
    <lineage>
        <taxon>Bacteria</taxon>
        <taxon>Pseudomonadati</taxon>
        <taxon>Campylobacterota</taxon>
        <taxon>Epsilonproteobacteria</taxon>
        <taxon>Campylobacterales</taxon>
        <taxon>Campylobacteraceae</taxon>
        <taxon>Campylobacter</taxon>
    </lineage>
</organism>
<dbReference type="AlphaFoldDB" id="A0A2I1N8F8"/>